<dbReference type="PIRSF" id="PIRSF000525">
    <property type="entry name" value="SerC"/>
    <property type="match status" value="1"/>
</dbReference>
<comment type="similarity">
    <text evidence="3">Belongs to the class-V pyridoxal-phosphate-dependent aminotransferase family. SerC subfamily.</text>
</comment>
<dbReference type="EMBL" id="FAXC01000336">
    <property type="protein sequence ID" value="CUV09995.1"/>
    <property type="molecule type" value="Genomic_DNA"/>
</dbReference>
<dbReference type="GO" id="GO:0005737">
    <property type="term" value="C:cytoplasm"/>
    <property type="evidence" value="ECO:0007669"/>
    <property type="project" value="TreeGrafter"/>
</dbReference>
<keyword evidence="8" id="KW-0663">Pyridoxal phosphate</keyword>
<comment type="pathway">
    <text evidence="2">Amino-acid biosynthesis; L-serine biosynthesis; L-serine from 3-phospho-D-glycerate: step 2/3.</text>
</comment>
<keyword evidence="9" id="KW-0718">Serine biosynthesis</keyword>
<evidence type="ECO:0000256" key="9">
    <source>
        <dbReference type="ARBA" id="ARBA00023299"/>
    </source>
</evidence>
<protein>
    <recommendedName>
        <fullName evidence="4">phosphoserine transaminase</fullName>
        <ecNumber evidence="4">2.6.1.52</ecNumber>
    </recommendedName>
</protein>
<keyword evidence="7 13" id="KW-0808">Transferase</keyword>
<evidence type="ECO:0000256" key="5">
    <source>
        <dbReference type="ARBA" id="ARBA00022576"/>
    </source>
</evidence>
<gene>
    <name evidence="13" type="ORF">MGWOODY_Mmi1037</name>
</gene>
<dbReference type="InterPro" id="IPR015424">
    <property type="entry name" value="PyrdxlP-dep_Trfase"/>
</dbReference>
<dbReference type="PROSITE" id="PS00595">
    <property type="entry name" value="AA_TRANSFER_CLASS_5"/>
    <property type="match status" value="1"/>
</dbReference>
<dbReference type="InterPro" id="IPR022278">
    <property type="entry name" value="Pser_aminoTfrase"/>
</dbReference>
<accession>A0A160VH21</accession>
<dbReference type="GO" id="GO:0006564">
    <property type="term" value="P:L-serine biosynthetic process"/>
    <property type="evidence" value="ECO:0007669"/>
    <property type="project" value="UniProtKB-KW"/>
</dbReference>
<dbReference type="UniPathway" id="UPA00135">
    <property type="reaction ID" value="UER00197"/>
</dbReference>
<evidence type="ECO:0000259" key="12">
    <source>
        <dbReference type="Pfam" id="PF00266"/>
    </source>
</evidence>
<proteinExistence type="inferred from homology"/>
<dbReference type="Gene3D" id="3.40.640.10">
    <property type="entry name" value="Type I PLP-dependent aspartate aminotransferase-like (Major domain)"/>
    <property type="match status" value="1"/>
</dbReference>
<reference evidence="13" key="1">
    <citation type="submission" date="2015-10" db="EMBL/GenBank/DDBJ databases">
        <authorList>
            <person name="Gilbert D.G."/>
        </authorList>
    </citation>
    <scope>NUCLEOTIDE SEQUENCE</scope>
</reference>
<dbReference type="PANTHER" id="PTHR43247:SF1">
    <property type="entry name" value="PHOSPHOSERINE AMINOTRANSFERASE"/>
    <property type="match status" value="1"/>
</dbReference>
<dbReference type="AlphaFoldDB" id="A0A160VH21"/>
<dbReference type="InterPro" id="IPR015422">
    <property type="entry name" value="PyrdxlP-dep_Trfase_small"/>
</dbReference>
<dbReference type="InterPro" id="IPR000192">
    <property type="entry name" value="Aminotrans_V_dom"/>
</dbReference>
<evidence type="ECO:0000256" key="3">
    <source>
        <dbReference type="ARBA" id="ARBA00006904"/>
    </source>
</evidence>
<dbReference type="SUPFAM" id="SSF53383">
    <property type="entry name" value="PLP-dependent transferases"/>
    <property type="match status" value="1"/>
</dbReference>
<dbReference type="GO" id="GO:0004648">
    <property type="term" value="F:O-phospho-L-serine:2-oxoglutarate aminotransferase activity"/>
    <property type="evidence" value="ECO:0007669"/>
    <property type="project" value="UniProtKB-EC"/>
</dbReference>
<dbReference type="GO" id="GO:0030170">
    <property type="term" value="F:pyridoxal phosphate binding"/>
    <property type="evidence" value="ECO:0007669"/>
    <property type="project" value="TreeGrafter"/>
</dbReference>
<evidence type="ECO:0000256" key="6">
    <source>
        <dbReference type="ARBA" id="ARBA00022605"/>
    </source>
</evidence>
<dbReference type="InterPro" id="IPR020578">
    <property type="entry name" value="Aminotrans_V_PyrdxlP_BS"/>
</dbReference>
<dbReference type="EC" id="2.6.1.52" evidence="4"/>
<organism evidence="13">
    <name type="scientific">hydrothermal vent metagenome</name>
    <dbReference type="NCBI Taxonomy" id="652676"/>
    <lineage>
        <taxon>unclassified sequences</taxon>
        <taxon>metagenomes</taxon>
        <taxon>ecological metagenomes</taxon>
    </lineage>
</organism>
<evidence type="ECO:0000256" key="11">
    <source>
        <dbReference type="ARBA" id="ARBA00049007"/>
    </source>
</evidence>
<comment type="catalytic activity">
    <reaction evidence="10">
        <text>4-(phosphooxy)-L-threonine + 2-oxoglutarate = (R)-3-hydroxy-2-oxo-4-phosphooxybutanoate + L-glutamate</text>
        <dbReference type="Rhea" id="RHEA:16573"/>
        <dbReference type="ChEBI" id="CHEBI:16810"/>
        <dbReference type="ChEBI" id="CHEBI:29985"/>
        <dbReference type="ChEBI" id="CHEBI:58452"/>
        <dbReference type="ChEBI" id="CHEBI:58538"/>
        <dbReference type="EC" id="2.6.1.52"/>
    </reaction>
</comment>
<evidence type="ECO:0000256" key="2">
    <source>
        <dbReference type="ARBA" id="ARBA00005099"/>
    </source>
</evidence>
<evidence type="ECO:0000256" key="10">
    <source>
        <dbReference type="ARBA" id="ARBA00047630"/>
    </source>
</evidence>
<dbReference type="HAMAP" id="MF_00160">
    <property type="entry name" value="SerC_aminotrans_5"/>
    <property type="match status" value="1"/>
</dbReference>
<feature type="domain" description="Aminotransferase class V" evidence="12">
    <location>
        <begin position="4"/>
        <end position="348"/>
    </location>
</feature>
<keyword evidence="6" id="KW-0028">Amino-acid biosynthesis</keyword>
<comment type="cofactor">
    <cofactor evidence="1">
        <name>pyridoxal 5'-phosphate</name>
        <dbReference type="ChEBI" id="CHEBI:597326"/>
    </cofactor>
</comment>
<dbReference type="Gene3D" id="3.90.1150.10">
    <property type="entry name" value="Aspartate Aminotransferase, domain 1"/>
    <property type="match status" value="1"/>
</dbReference>
<evidence type="ECO:0000256" key="4">
    <source>
        <dbReference type="ARBA" id="ARBA00013030"/>
    </source>
</evidence>
<name>A0A160VH21_9ZZZZ</name>
<dbReference type="NCBIfam" id="NF003764">
    <property type="entry name" value="PRK05355.1"/>
    <property type="match status" value="1"/>
</dbReference>
<keyword evidence="5 13" id="KW-0032">Aminotransferase</keyword>
<evidence type="ECO:0000256" key="8">
    <source>
        <dbReference type="ARBA" id="ARBA00022898"/>
    </source>
</evidence>
<dbReference type="FunFam" id="3.90.1150.10:FF:000006">
    <property type="entry name" value="Phosphoserine aminotransferase"/>
    <property type="match status" value="1"/>
</dbReference>
<evidence type="ECO:0000256" key="7">
    <source>
        <dbReference type="ARBA" id="ARBA00022679"/>
    </source>
</evidence>
<dbReference type="FunFam" id="3.40.640.10:FF:000010">
    <property type="entry name" value="Phosphoserine aminotransferase"/>
    <property type="match status" value="1"/>
</dbReference>
<dbReference type="InterPro" id="IPR015421">
    <property type="entry name" value="PyrdxlP-dep_Trfase_major"/>
</dbReference>
<sequence length="360" mass="39868">MKKIYNFSAGPAVLPDKALQDTASAVVNYNDSGMSLLEMSHRSPPIVGLMDETTGLVRHLLAVPDNYQIIWLQGGASTQFSMIPMNLLSENEIADYTNTGSWAAKAIKEAQAYGSVHVSCSTKSSIYNHINKDLQQSSKAIYLHITSNNTIYGTQWKTFPETLNPEGYLVADMSSDILSRPLDFNSIGLIYAGAQKNMGPAGVTMVIIRDDILGKLDRHIPTMLDYRTHIDKGSAFNTPPVSAIFVVNRTLRWLNDLGGVQVIEEKNRTKADKLYAEIERNLLFKSPIAEEDRSPMNVPFVFAENGDEKEFLDFCAERGLMTLKGHRSIGGFRASIYNAMPEAGVDVLVAAMQEYESQRS</sequence>
<evidence type="ECO:0000256" key="1">
    <source>
        <dbReference type="ARBA" id="ARBA00001933"/>
    </source>
</evidence>
<evidence type="ECO:0000313" key="13">
    <source>
        <dbReference type="EMBL" id="CUV09995.1"/>
    </source>
</evidence>
<dbReference type="Pfam" id="PF00266">
    <property type="entry name" value="Aminotran_5"/>
    <property type="match status" value="1"/>
</dbReference>
<dbReference type="PANTHER" id="PTHR43247">
    <property type="entry name" value="PHOSPHOSERINE AMINOTRANSFERASE"/>
    <property type="match status" value="1"/>
</dbReference>
<comment type="catalytic activity">
    <reaction evidence="11">
        <text>O-phospho-L-serine + 2-oxoglutarate = 3-phosphooxypyruvate + L-glutamate</text>
        <dbReference type="Rhea" id="RHEA:14329"/>
        <dbReference type="ChEBI" id="CHEBI:16810"/>
        <dbReference type="ChEBI" id="CHEBI:18110"/>
        <dbReference type="ChEBI" id="CHEBI:29985"/>
        <dbReference type="ChEBI" id="CHEBI:57524"/>
        <dbReference type="EC" id="2.6.1.52"/>
    </reaction>
</comment>